<comment type="caution">
    <text evidence="2">The sequence shown here is derived from an EMBL/GenBank/DDBJ whole genome shotgun (WGS) entry which is preliminary data.</text>
</comment>
<evidence type="ECO:0000256" key="1">
    <source>
        <dbReference type="ARBA" id="ARBA00010815"/>
    </source>
</evidence>
<organism evidence="2 3">
    <name type="scientific">Coccomyxa viridis</name>
    <dbReference type="NCBI Taxonomy" id="1274662"/>
    <lineage>
        <taxon>Eukaryota</taxon>
        <taxon>Viridiplantae</taxon>
        <taxon>Chlorophyta</taxon>
        <taxon>core chlorophytes</taxon>
        <taxon>Trebouxiophyceae</taxon>
        <taxon>Trebouxiophyceae incertae sedis</taxon>
        <taxon>Coccomyxaceae</taxon>
        <taxon>Coccomyxa</taxon>
    </lineage>
</organism>
<dbReference type="PANTHER" id="PTHR43832:SF1">
    <property type="entry name" value="S-ADENOSYL-L-METHIONINE-DEPENDENT METHYLTRANSFERASES SUPERFAMILY PROTEIN"/>
    <property type="match status" value="1"/>
</dbReference>
<reference evidence="2 3" key="1">
    <citation type="submission" date="2023-10" db="EMBL/GenBank/DDBJ databases">
        <authorList>
            <person name="Maclean D."/>
            <person name="Macfadyen A."/>
        </authorList>
    </citation>
    <scope>NUCLEOTIDE SEQUENCE [LARGE SCALE GENOMIC DNA]</scope>
</reference>
<dbReference type="InterPro" id="IPR029063">
    <property type="entry name" value="SAM-dependent_MTases_sf"/>
</dbReference>
<dbReference type="AlphaFoldDB" id="A0AAV1IL67"/>
<comment type="similarity">
    <text evidence="1">Belongs to the CFA/CMAS family.</text>
</comment>
<dbReference type="EMBL" id="CAUYUE010000016">
    <property type="protein sequence ID" value="CAK0787195.1"/>
    <property type="molecule type" value="Genomic_DNA"/>
</dbReference>
<name>A0AAV1IL67_9CHLO</name>
<gene>
    <name evidence="2" type="ORF">CVIRNUC_010411</name>
</gene>
<accession>A0AAV1IL67</accession>
<dbReference type="FunFam" id="3.40.50.150:FF:000554">
    <property type="entry name" value="Cation-transporting ATPase"/>
    <property type="match status" value="1"/>
</dbReference>
<evidence type="ECO:0000313" key="3">
    <source>
        <dbReference type="Proteomes" id="UP001314263"/>
    </source>
</evidence>
<dbReference type="Proteomes" id="UP001314263">
    <property type="component" value="Unassembled WGS sequence"/>
</dbReference>
<evidence type="ECO:0000313" key="2">
    <source>
        <dbReference type="EMBL" id="CAK0787195.1"/>
    </source>
</evidence>
<proteinExistence type="inferred from homology"/>
<evidence type="ECO:0008006" key="4">
    <source>
        <dbReference type="Google" id="ProtNLM"/>
    </source>
</evidence>
<keyword evidence="3" id="KW-1185">Reference proteome</keyword>
<dbReference type="Gene3D" id="3.40.50.150">
    <property type="entry name" value="Vaccinia Virus protein VP39"/>
    <property type="match status" value="1"/>
</dbReference>
<sequence>MMLRGCQIGSANVGVDAGHAPGFILSASPSYLGCKGLMALVERDLVPDWLIRRGIRHLLSQRVAEARRGGPEEQQQRKQAFVDELKSLPIAIQTKAANEQHYEVPTEYFLLVLGKHLKYSSCLYPTPQTTLDEAEDAMLELSCQRAALKDGQSVLELGCGWGSMSLYMAARYPNSNIVAVSNSKTQKELIDSRAKERGLANLEVITADVVHFDTQQRFDRVVSIEMFEHMKNYQALLKNVASWLKPEGLLFVHIFTHKSLAYHFEVKGEDDWMAKYFFSGGTMPSADLLHHFQDDVSLQQQWAVNGVHYSRTLEAWLQKQDKQRKKVLPIMERTYGNAQGLKWMVYWRLFYLACSELFSYNSGEEWYVSHYLFKKR</sequence>
<dbReference type="SUPFAM" id="SSF53335">
    <property type="entry name" value="S-adenosyl-L-methionine-dependent methyltransferases"/>
    <property type="match status" value="1"/>
</dbReference>
<protein>
    <recommendedName>
        <fullName evidence="4">Cyclopropane-fatty-acyl-phospholipid synthase</fullName>
    </recommendedName>
</protein>
<dbReference type="PANTHER" id="PTHR43832">
    <property type="match status" value="1"/>
</dbReference>
<dbReference type="Pfam" id="PF02353">
    <property type="entry name" value="CMAS"/>
    <property type="match status" value="1"/>
</dbReference>
<dbReference type="CDD" id="cd02440">
    <property type="entry name" value="AdoMet_MTases"/>
    <property type="match status" value="1"/>
</dbReference>